<keyword evidence="2" id="KW-1185">Reference proteome</keyword>
<dbReference type="Proteomes" id="UP001149860">
    <property type="component" value="Chromosome"/>
</dbReference>
<sequence length="375" mass="43428">MASITKRGKKWQVRIAYKDAAGNKKFKSKGGFNTKREAELYGNQLEIDVNNGNLINGKTDFPEYFWHWFKLYKEPSVGPRTYQTYSHFHKVLQRYFSNIFISDMTRKRYQEFINDFGNSHAKSTIFKMNSLIKACVQSAVYENDLKKDFTVGVKLVFDKTRTQKIEYLNINEMTDLVSYIITHPDYKYTSNYMILTAVYTGMRLGEIQALQWGAINWNFKTISVKQSWNSESGKFISTKNESSVRVIRVNNTLLNELKQLKEAHNPSDNQQVFANNTGNIPSSGAVNKALRNLMKKNDIQRTGFHFHSLRHTHVAYLLANHVDLYVIAKRLGHADVSTTSRIYSYLIDEYKTQADNQIESILDNIKGDNLSVREM</sequence>
<proteinExistence type="predicted"/>
<protein>
    <submittedName>
        <fullName evidence="1">Tyrosine-type recombinase/integrase</fullName>
    </submittedName>
</protein>
<evidence type="ECO:0000313" key="1">
    <source>
        <dbReference type="EMBL" id="XFD39162.1"/>
    </source>
</evidence>
<name>A0ACD5DCQ9_9LACO</name>
<dbReference type="EMBL" id="CP168151">
    <property type="protein sequence ID" value="XFD39162.1"/>
    <property type="molecule type" value="Genomic_DNA"/>
</dbReference>
<organism evidence="1 2">
    <name type="scientific">Lentilactobacillus terminaliae</name>
    <dbReference type="NCBI Taxonomy" id="3003483"/>
    <lineage>
        <taxon>Bacteria</taxon>
        <taxon>Bacillati</taxon>
        <taxon>Bacillota</taxon>
        <taxon>Bacilli</taxon>
        <taxon>Lactobacillales</taxon>
        <taxon>Lactobacillaceae</taxon>
        <taxon>Lentilactobacillus</taxon>
    </lineage>
</organism>
<gene>
    <name evidence="1" type="ORF">O0236_006915</name>
</gene>
<reference evidence="1" key="1">
    <citation type="submission" date="2024-08" db="EMBL/GenBank/DDBJ databases">
        <title>Lentilactobacillus sp. nov., isolated from tree bark.</title>
        <authorList>
            <person name="Phuengjayaem S."/>
            <person name="Tanasupawat S."/>
        </authorList>
    </citation>
    <scope>NUCLEOTIDE SEQUENCE</scope>
    <source>
        <strain evidence="1">SPB1-3</strain>
    </source>
</reference>
<evidence type="ECO:0000313" key="2">
    <source>
        <dbReference type="Proteomes" id="UP001149860"/>
    </source>
</evidence>
<accession>A0ACD5DCQ9</accession>